<evidence type="ECO:0000256" key="4">
    <source>
        <dbReference type="ARBA" id="ARBA00022989"/>
    </source>
</evidence>
<feature type="transmembrane region" description="Helical" evidence="6">
    <location>
        <begin position="273"/>
        <end position="295"/>
    </location>
</feature>
<feature type="transmembrane region" description="Helical" evidence="6">
    <location>
        <begin position="338"/>
        <end position="360"/>
    </location>
</feature>
<evidence type="ECO:0000256" key="3">
    <source>
        <dbReference type="ARBA" id="ARBA00022692"/>
    </source>
</evidence>
<evidence type="ECO:0000256" key="5">
    <source>
        <dbReference type="ARBA" id="ARBA00023136"/>
    </source>
</evidence>
<dbReference type="InterPro" id="IPR020846">
    <property type="entry name" value="MFS_dom"/>
</dbReference>
<feature type="transmembrane region" description="Helical" evidence="6">
    <location>
        <begin position="403"/>
        <end position="422"/>
    </location>
</feature>
<keyword evidence="3 6" id="KW-0812">Transmembrane</keyword>
<evidence type="ECO:0000313" key="9">
    <source>
        <dbReference type="Proteomes" id="UP001597463"/>
    </source>
</evidence>
<evidence type="ECO:0000256" key="1">
    <source>
        <dbReference type="ARBA" id="ARBA00004141"/>
    </source>
</evidence>
<feature type="transmembrane region" description="Helical" evidence="6">
    <location>
        <begin position="25"/>
        <end position="43"/>
    </location>
</feature>
<keyword evidence="2" id="KW-0813">Transport</keyword>
<keyword evidence="5 6" id="KW-0472">Membrane</keyword>
<feature type="transmembrane region" description="Helical" evidence="6">
    <location>
        <begin position="237"/>
        <end position="258"/>
    </location>
</feature>
<dbReference type="PANTHER" id="PTHR23505">
    <property type="entry name" value="SPINSTER"/>
    <property type="match status" value="1"/>
</dbReference>
<name>A0ABW5USF0_9BURK</name>
<keyword evidence="4 6" id="KW-1133">Transmembrane helix</keyword>
<evidence type="ECO:0000256" key="6">
    <source>
        <dbReference type="SAM" id="Phobius"/>
    </source>
</evidence>
<evidence type="ECO:0000313" key="8">
    <source>
        <dbReference type="EMBL" id="MFD2756185.1"/>
    </source>
</evidence>
<feature type="domain" description="Major facilitator superfamily (MFS) profile" evidence="7">
    <location>
        <begin position="28"/>
        <end position="426"/>
    </location>
</feature>
<dbReference type="InterPro" id="IPR044770">
    <property type="entry name" value="MFS_spinster-like"/>
</dbReference>
<feature type="transmembrane region" description="Helical" evidence="6">
    <location>
        <begin position="92"/>
        <end position="112"/>
    </location>
</feature>
<dbReference type="PANTHER" id="PTHR23505:SF79">
    <property type="entry name" value="PROTEIN SPINSTER"/>
    <property type="match status" value="1"/>
</dbReference>
<reference evidence="9" key="1">
    <citation type="journal article" date="2019" name="Int. J. Syst. Evol. Microbiol.">
        <title>The Global Catalogue of Microorganisms (GCM) 10K type strain sequencing project: providing services to taxonomists for standard genome sequencing and annotation.</title>
        <authorList>
            <consortium name="The Broad Institute Genomics Platform"/>
            <consortium name="The Broad Institute Genome Sequencing Center for Infectious Disease"/>
            <person name="Wu L."/>
            <person name="Ma J."/>
        </authorList>
    </citation>
    <scope>NUCLEOTIDE SEQUENCE [LARGE SCALE GENOMIC DNA]</scope>
    <source>
        <strain evidence="9">TISTR 1906</strain>
    </source>
</reference>
<comment type="subcellular location">
    <subcellularLocation>
        <location evidence="1">Membrane</location>
        <topology evidence="1">Multi-pass membrane protein</topology>
    </subcellularLocation>
</comment>
<dbReference type="SUPFAM" id="SSF103473">
    <property type="entry name" value="MFS general substrate transporter"/>
    <property type="match status" value="1"/>
</dbReference>
<sequence length="454" mass="47673">MAMDLQMADPGRPDPDGYLFGRGPAWFALIMTVALMMVDYIDRQVIVSLFPHLKQAWGLSDKQLGSLVSAVSITVAVGAMPIALWADRHSRVKSIFLMAMLWSLACISCMFTRSYGQLLAARAVVGAGEAGYGSVGSALIASHFPARMRGTLMAVFFSVGSLGSVLGVMLGGVIASHWGWQAAFGVVGVPGLALSLLYIFVRDYRTVQLTPRLDRATQTPASMARAIAAALARSPTMLWVSLGGSAQVVVLSTVWAWLPSYLNRAQGLAPAQAAINAALVVLCGAAGAVLTGALVDRAGRRRQRGKLLVLALLCLLSMAVLIPAFAAPGRALSHHQQLAWIAAGGLLMTCSTGPVVAIVIDVIHPGIRATGSAVLAFFLNLFGLAAGPFIAGMLSDAWTLPRAMAAMPAFSILAALCFLVAARSYEADVQRIRDQVQAEEAAGACNTSLRGQTP</sequence>
<dbReference type="EMBL" id="JBHUMV010000009">
    <property type="protein sequence ID" value="MFD2756185.1"/>
    <property type="molecule type" value="Genomic_DNA"/>
</dbReference>
<evidence type="ECO:0000256" key="2">
    <source>
        <dbReference type="ARBA" id="ARBA00022448"/>
    </source>
</evidence>
<feature type="transmembrane region" description="Helical" evidence="6">
    <location>
        <begin position="180"/>
        <end position="201"/>
    </location>
</feature>
<gene>
    <name evidence="8" type="ORF">ACFSW6_19105</name>
</gene>
<dbReference type="RefSeq" id="WP_245633451.1">
    <property type="nucleotide sequence ID" value="NZ_BCNT01000020.1"/>
</dbReference>
<feature type="transmembrane region" description="Helical" evidence="6">
    <location>
        <begin position="372"/>
        <end position="391"/>
    </location>
</feature>
<protein>
    <submittedName>
        <fullName evidence="8">MFS transporter</fullName>
    </submittedName>
</protein>
<keyword evidence="9" id="KW-1185">Reference proteome</keyword>
<dbReference type="PROSITE" id="PS50850">
    <property type="entry name" value="MFS"/>
    <property type="match status" value="1"/>
</dbReference>
<feature type="transmembrane region" description="Helical" evidence="6">
    <location>
        <begin position="307"/>
        <end position="326"/>
    </location>
</feature>
<dbReference type="InterPro" id="IPR036259">
    <property type="entry name" value="MFS_trans_sf"/>
</dbReference>
<evidence type="ECO:0000259" key="7">
    <source>
        <dbReference type="PROSITE" id="PS50850"/>
    </source>
</evidence>
<dbReference type="Pfam" id="PF07690">
    <property type="entry name" value="MFS_1"/>
    <property type="match status" value="1"/>
</dbReference>
<feature type="transmembrane region" description="Helical" evidence="6">
    <location>
        <begin position="152"/>
        <end position="174"/>
    </location>
</feature>
<organism evidence="8 9">
    <name type="scientific">Comamonas terrae</name>
    <dbReference type="NCBI Taxonomy" id="673548"/>
    <lineage>
        <taxon>Bacteria</taxon>
        <taxon>Pseudomonadati</taxon>
        <taxon>Pseudomonadota</taxon>
        <taxon>Betaproteobacteria</taxon>
        <taxon>Burkholderiales</taxon>
        <taxon>Comamonadaceae</taxon>
        <taxon>Comamonas</taxon>
    </lineage>
</organism>
<accession>A0ABW5USF0</accession>
<dbReference type="Gene3D" id="1.20.1250.20">
    <property type="entry name" value="MFS general substrate transporter like domains"/>
    <property type="match status" value="2"/>
</dbReference>
<dbReference type="Proteomes" id="UP001597463">
    <property type="component" value="Unassembled WGS sequence"/>
</dbReference>
<feature type="transmembrane region" description="Helical" evidence="6">
    <location>
        <begin position="64"/>
        <end position="86"/>
    </location>
</feature>
<proteinExistence type="predicted"/>
<dbReference type="InterPro" id="IPR011701">
    <property type="entry name" value="MFS"/>
</dbReference>
<comment type="caution">
    <text evidence="8">The sequence shown here is derived from an EMBL/GenBank/DDBJ whole genome shotgun (WGS) entry which is preliminary data.</text>
</comment>